<proteinExistence type="predicted"/>
<accession>A0A5C6ME02</accession>
<organism evidence="1 2">
    <name type="scientific">Planctomyces bekefii</name>
    <dbReference type="NCBI Taxonomy" id="1653850"/>
    <lineage>
        <taxon>Bacteria</taxon>
        <taxon>Pseudomonadati</taxon>
        <taxon>Planctomycetota</taxon>
        <taxon>Planctomycetia</taxon>
        <taxon>Planctomycetales</taxon>
        <taxon>Planctomycetaceae</taxon>
        <taxon>Planctomyces</taxon>
    </lineage>
</organism>
<dbReference type="Proteomes" id="UP000321083">
    <property type="component" value="Unassembled WGS sequence"/>
</dbReference>
<reference evidence="1 2" key="2">
    <citation type="submission" date="2019-08" db="EMBL/GenBank/DDBJ databases">
        <authorList>
            <person name="Henke P."/>
        </authorList>
    </citation>
    <scope>NUCLEOTIDE SEQUENCE [LARGE SCALE GENOMIC DNA]</scope>
    <source>
        <strain evidence="1">Phe10_nw2017</strain>
    </source>
</reference>
<evidence type="ECO:0000313" key="1">
    <source>
        <dbReference type="EMBL" id="TWW12304.1"/>
    </source>
</evidence>
<dbReference type="AlphaFoldDB" id="A0A5C6ME02"/>
<dbReference type="EMBL" id="SRHE01000020">
    <property type="protein sequence ID" value="TWW12304.1"/>
    <property type="molecule type" value="Genomic_DNA"/>
</dbReference>
<reference evidence="1 2" key="1">
    <citation type="submission" date="2019-08" db="EMBL/GenBank/DDBJ databases">
        <title>100 year-old enigma solved: identification of Planctomyces bekefii, the type genus and species of the phylum Planctomycetes.</title>
        <authorList>
            <person name="Svetlana D.N."/>
            <person name="Overmann J."/>
        </authorList>
    </citation>
    <scope>NUCLEOTIDE SEQUENCE [LARGE SCALE GENOMIC DNA]</scope>
    <source>
        <strain evidence="1">Phe10_nw2017</strain>
    </source>
</reference>
<evidence type="ECO:0000313" key="2">
    <source>
        <dbReference type="Proteomes" id="UP000321083"/>
    </source>
</evidence>
<keyword evidence="2" id="KW-1185">Reference proteome</keyword>
<gene>
    <name evidence="1" type="ORF">E3A20_02110</name>
</gene>
<comment type="caution">
    <text evidence="1">The sequence shown here is derived from an EMBL/GenBank/DDBJ whole genome shotgun (WGS) entry which is preliminary data.</text>
</comment>
<sequence>MSLSEHDELLIQRCVDDELSGEPLRELLGRLDGITGGWRSLACGFLEDRCLRKALAAGRSAVSAAAVSSPPVAASTDQESWKSGGGRGAVSVGKVWRHPLTSLALCAAIAFVGGLLIPDGMFSENGGASSKVSPAVQVASAGDSGRMELQMPGRPTVRVPIYSDPAEWLQNSSREFLAPDAGTQYVIIPTADGRAAVVPVSKVSRGGLQ</sequence>
<protein>
    <submittedName>
        <fullName evidence="1">Uncharacterized protein</fullName>
    </submittedName>
</protein>
<name>A0A5C6ME02_9PLAN</name>